<evidence type="ECO:0000313" key="2">
    <source>
        <dbReference type="EMBL" id="MBB1244912.1"/>
    </source>
</evidence>
<dbReference type="Proteomes" id="UP000766698">
    <property type="component" value="Unassembled WGS sequence"/>
</dbReference>
<feature type="chain" id="PRO_5045242353" description="SH3 domain-containing protein" evidence="1">
    <location>
        <begin position="31"/>
        <end position="133"/>
    </location>
</feature>
<comment type="caution">
    <text evidence="2">The sequence shown here is derived from an EMBL/GenBank/DDBJ whole genome shotgun (WGS) entry which is preliminary data.</text>
</comment>
<protein>
    <recommendedName>
        <fullName evidence="4">SH3 domain-containing protein</fullName>
    </recommendedName>
</protein>
<keyword evidence="3" id="KW-1185">Reference proteome</keyword>
<reference evidence="3" key="1">
    <citation type="journal article" date="2020" name="Syst. Appl. Microbiol.">
        <title>Streptomyces alkaliterrae sp. nov., isolated from an alkaline soil, and emended descriptions of Streptomyces alkaliphilus, Streptomyces calidiresistens and Streptomyces durbertensis.</title>
        <authorList>
            <person name="Swiecimska M."/>
            <person name="Golinska P."/>
            <person name="Nouioui I."/>
            <person name="Wypij M."/>
            <person name="Rai M."/>
            <person name="Sangal V."/>
            <person name="Goodfellow M."/>
        </authorList>
    </citation>
    <scope>NUCLEOTIDE SEQUENCE [LARGE SCALE GENOMIC DNA]</scope>
    <source>
        <strain evidence="3">DSM 104538</strain>
    </source>
</reference>
<proteinExistence type="predicted"/>
<evidence type="ECO:0000313" key="3">
    <source>
        <dbReference type="Proteomes" id="UP000766698"/>
    </source>
</evidence>
<evidence type="ECO:0000256" key="1">
    <source>
        <dbReference type="SAM" id="SignalP"/>
    </source>
</evidence>
<name>A0ABR6EHU2_9ACTN</name>
<sequence>MPIRTRLSALVTTTATLAALLLLTASPAGADTDASGEPDALRDCGKIYFVENNSSGYGYFTKKDTPLRTEPYAKCAANRYKKGTKFFYWCYITNDHGNRWIFGRIAGSDTLGWVYSGNVTWEDGSLNHCRPRT</sequence>
<keyword evidence="1" id="KW-0732">Signal</keyword>
<gene>
    <name evidence="2" type="ORF">GL263_15255</name>
</gene>
<dbReference type="RefSeq" id="WP_182856253.1">
    <property type="nucleotide sequence ID" value="NZ_WMLF01000210.1"/>
</dbReference>
<feature type="signal peptide" evidence="1">
    <location>
        <begin position="1"/>
        <end position="30"/>
    </location>
</feature>
<accession>A0ABR6EHU2</accession>
<evidence type="ECO:0008006" key="4">
    <source>
        <dbReference type="Google" id="ProtNLM"/>
    </source>
</evidence>
<dbReference type="EMBL" id="WMLF01000210">
    <property type="protein sequence ID" value="MBB1244912.1"/>
    <property type="molecule type" value="Genomic_DNA"/>
</dbReference>
<organism evidence="2 3">
    <name type="scientific">Streptomyces durbertensis</name>
    <dbReference type="NCBI Taxonomy" id="2448886"/>
    <lineage>
        <taxon>Bacteria</taxon>
        <taxon>Bacillati</taxon>
        <taxon>Actinomycetota</taxon>
        <taxon>Actinomycetes</taxon>
        <taxon>Kitasatosporales</taxon>
        <taxon>Streptomycetaceae</taxon>
        <taxon>Streptomyces</taxon>
    </lineage>
</organism>